<sequence length="235" mass="26752">MANQTLSQKTADQLRKSILTNHVYIPGQKLPNENQLSIQMGISRTTLREAIRILVSEGLLRVERGNGTFVANQGDIKTDPQLDIQEVQSMKVTLHDLFETRLMIEPQAAELACQRATNEEIEHILKLGETVQHLILLDPTAQERISSETEFHSSIIRAAHNEFLNNFIMVVKETIEKTFEFHANLELIAQDAYADHILIMEFLKHRDGPALRSAVLIHLHHTLIREEISVEKANL</sequence>
<dbReference type="GO" id="GO:0003700">
    <property type="term" value="F:DNA-binding transcription factor activity"/>
    <property type="evidence" value="ECO:0007669"/>
    <property type="project" value="InterPro"/>
</dbReference>
<dbReference type="RefSeq" id="WP_128520788.1">
    <property type="nucleotide sequence ID" value="NZ_JALFCT010000006.1"/>
</dbReference>
<evidence type="ECO:0000313" key="6">
    <source>
        <dbReference type="Proteomes" id="UP000276568"/>
    </source>
</evidence>
<gene>
    <name evidence="5" type="ORF">EDX97_08810</name>
</gene>
<organism evidence="5 6">
    <name type="scientific">Absicoccus porci</name>
    <dbReference type="NCBI Taxonomy" id="2486576"/>
    <lineage>
        <taxon>Bacteria</taxon>
        <taxon>Bacillati</taxon>
        <taxon>Bacillota</taxon>
        <taxon>Erysipelotrichia</taxon>
        <taxon>Erysipelotrichales</taxon>
        <taxon>Erysipelotrichaceae</taxon>
        <taxon>Absicoccus</taxon>
    </lineage>
</organism>
<dbReference type="SUPFAM" id="SSF48008">
    <property type="entry name" value="GntR ligand-binding domain-like"/>
    <property type="match status" value="1"/>
</dbReference>
<dbReference type="InterPro" id="IPR036390">
    <property type="entry name" value="WH_DNA-bd_sf"/>
</dbReference>
<feature type="domain" description="HTH gntR-type" evidence="4">
    <location>
        <begin position="4"/>
        <end position="73"/>
    </location>
</feature>
<proteinExistence type="predicted"/>
<dbReference type="InterPro" id="IPR000524">
    <property type="entry name" value="Tscrpt_reg_HTH_GntR"/>
</dbReference>
<dbReference type="GO" id="GO:0003677">
    <property type="term" value="F:DNA binding"/>
    <property type="evidence" value="ECO:0007669"/>
    <property type="project" value="UniProtKB-KW"/>
</dbReference>
<keyword evidence="1" id="KW-0805">Transcription regulation</keyword>
<dbReference type="InterPro" id="IPR011711">
    <property type="entry name" value="GntR_C"/>
</dbReference>
<dbReference type="OrthoDB" id="9799482at2"/>
<dbReference type="PRINTS" id="PR00035">
    <property type="entry name" value="HTHGNTR"/>
</dbReference>
<dbReference type="CDD" id="cd07377">
    <property type="entry name" value="WHTH_GntR"/>
    <property type="match status" value="1"/>
</dbReference>
<evidence type="ECO:0000259" key="4">
    <source>
        <dbReference type="PROSITE" id="PS50949"/>
    </source>
</evidence>
<dbReference type="PANTHER" id="PTHR43537">
    <property type="entry name" value="TRANSCRIPTIONAL REGULATOR, GNTR FAMILY"/>
    <property type="match status" value="1"/>
</dbReference>
<evidence type="ECO:0000313" key="5">
    <source>
        <dbReference type="EMBL" id="RNM29725.1"/>
    </source>
</evidence>
<dbReference type="Pfam" id="PF00392">
    <property type="entry name" value="GntR"/>
    <property type="match status" value="1"/>
</dbReference>
<dbReference type="SMART" id="SM00895">
    <property type="entry name" value="FCD"/>
    <property type="match status" value="1"/>
</dbReference>
<name>A0A3N0HY89_9FIRM</name>
<evidence type="ECO:0000256" key="2">
    <source>
        <dbReference type="ARBA" id="ARBA00023125"/>
    </source>
</evidence>
<dbReference type="PANTHER" id="PTHR43537:SF5">
    <property type="entry name" value="UXU OPERON TRANSCRIPTIONAL REGULATOR"/>
    <property type="match status" value="1"/>
</dbReference>
<dbReference type="InterPro" id="IPR036388">
    <property type="entry name" value="WH-like_DNA-bd_sf"/>
</dbReference>
<dbReference type="Proteomes" id="UP000276568">
    <property type="component" value="Unassembled WGS sequence"/>
</dbReference>
<dbReference type="Gene3D" id="1.20.120.530">
    <property type="entry name" value="GntR ligand-binding domain-like"/>
    <property type="match status" value="1"/>
</dbReference>
<keyword evidence="3" id="KW-0804">Transcription</keyword>
<dbReference type="PROSITE" id="PS50949">
    <property type="entry name" value="HTH_GNTR"/>
    <property type="match status" value="1"/>
</dbReference>
<comment type="caution">
    <text evidence="5">The sequence shown here is derived from an EMBL/GenBank/DDBJ whole genome shotgun (WGS) entry which is preliminary data.</text>
</comment>
<dbReference type="Pfam" id="PF07729">
    <property type="entry name" value="FCD"/>
    <property type="match status" value="1"/>
</dbReference>
<dbReference type="Gene3D" id="1.10.10.10">
    <property type="entry name" value="Winged helix-like DNA-binding domain superfamily/Winged helix DNA-binding domain"/>
    <property type="match status" value="1"/>
</dbReference>
<protein>
    <submittedName>
        <fullName evidence="5">FadR family transcriptional regulator</fullName>
    </submittedName>
</protein>
<reference evidence="5 6" key="1">
    <citation type="submission" date="2018-11" db="EMBL/GenBank/DDBJ databases">
        <title>Clostridium sp. nov., a member of the family Erysipelotrichaceae isolated from pig faeces.</title>
        <authorList>
            <person name="Chang Y.-H."/>
        </authorList>
    </citation>
    <scope>NUCLEOTIDE SEQUENCE [LARGE SCALE GENOMIC DNA]</scope>
    <source>
        <strain evidence="5 6">YH-panp20</strain>
    </source>
</reference>
<evidence type="ECO:0000256" key="3">
    <source>
        <dbReference type="ARBA" id="ARBA00023163"/>
    </source>
</evidence>
<dbReference type="SMART" id="SM00345">
    <property type="entry name" value="HTH_GNTR"/>
    <property type="match status" value="1"/>
</dbReference>
<keyword evidence="6" id="KW-1185">Reference proteome</keyword>
<dbReference type="AlphaFoldDB" id="A0A3N0HY89"/>
<dbReference type="InterPro" id="IPR008920">
    <property type="entry name" value="TF_FadR/GntR_C"/>
</dbReference>
<keyword evidence="2" id="KW-0238">DNA-binding</keyword>
<accession>A0A3N0HY89</accession>
<dbReference type="SUPFAM" id="SSF46785">
    <property type="entry name" value="Winged helix' DNA-binding domain"/>
    <property type="match status" value="1"/>
</dbReference>
<evidence type="ECO:0000256" key="1">
    <source>
        <dbReference type="ARBA" id="ARBA00023015"/>
    </source>
</evidence>
<dbReference type="EMBL" id="RJQC01000003">
    <property type="protein sequence ID" value="RNM29725.1"/>
    <property type="molecule type" value="Genomic_DNA"/>
</dbReference>